<dbReference type="HOGENOM" id="CLU_353296_0_0_0"/>
<dbReference type="PANTHER" id="PTHR30469">
    <property type="entry name" value="MULTIDRUG RESISTANCE PROTEIN MDTA"/>
    <property type="match status" value="1"/>
</dbReference>
<dbReference type="eggNOG" id="COG0845">
    <property type="taxonomic scope" value="Bacteria"/>
</dbReference>
<dbReference type="eggNOG" id="COG4633">
    <property type="taxonomic scope" value="Bacteria"/>
</dbReference>
<dbReference type="InterPro" id="IPR008972">
    <property type="entry name" value="Cupredoxin"/>
</dbReference>
<evidence type="ECO:0000256" key="1">
    <source>
        <dbReference type="ARBA" id="ARBA00009477"/>
    </source>
</evidence>
<evidence type="ECO:0000256" key="3">
    <source>
        <dbReference type="SAM" id="Phobius"/>
    </source>
</evidence>
<dbReference type="Pfam" id="PF25954">
    <property type="entry name" value="Beta-barrel_RND_2"/>
    <property type="match status" value="1"/>
</dbReference>
<dbReference type="InterPro" id="IPR028096">
    <property type="entry name" value="EfeO_Cupredoxin"/>
</dbReference>
<feature type="transmembrane region" description="Helical" evidence="3">
    <location>
        <begin position="170"/>
        <end position="193"/>
    </location>
</feature>
<feature type="domain" description="YtkA-like" evidence="4">
    <location>
        <begin position="27"/>
        <end position="107"/>
    </location>
</feature>
<feature type="coiled-coil region" evidence="2">
    <location>
        <begin position="410"/>
        <end position="451"/>
    </location>
</feature>
<dbReference type="KEGG" id="fgi:OP10G_0424"/>
<keyword evidence="8" id="KW-1185">Reference proteome</keyword>
<dbReference type="GO" id="GO:0015562">
    <property type="term" value="F:efflux transmembrane transporter activity"/>
    <property type="evidence" value="ECO:0007669"/>
    <property type="project" value="TreeGrafter"/>
</dbReference>
<dbReference type="PANTHER" id="PTHR30469:SF36">
    <property type="entry name" value="BLL3903 PROTEIN"/>
    <property type="match status" value="1"/>
</dbReference>
<keyword evidence="3" id="KW-1133">Transmembrane helix</keyword>
<dbReference type="InterPro" id="IPR032693">
    <property type="entry name" value="YtkA-like_dom"/>
</dbReference>
<dbReference type="SUPFAM" id="SSF56954">
    <property type="entry name" value="Outer membrane efflux proteins (OEP)"/>
    <property type="match status" value="1"/>
</dbReference>
<sequence length="795" mass="83477">MTTVRWVFLVFVFLLPAMALSLTGRAGPYTVEITTDPNVLPVGKATLDMFVTDASGKPVEGAQIRAIAQMPNMAMGEREQVAAPSGTPGHYRITQSFSMAGGYEARIAVTGPLGSGTAVIPMETGKSTATAADGGRSVFTLWPWAVGLALVLFVVLRMRQTGQRVELKGLATRQVVAALVVLGLVLYGALYAVNHLRRSGSMTPIEAQTMSMDMPPPEGVTPVTLATAELRPFSATVKYSGQAVGMEEQDVNARTSGVIVWMPAYAGTAVHRGEVIARLDTSQLAPQVAQQSAMVESAREGVGVAEADYRQAQAMIHQAESELGQFQGAVEETRANLAATRQERDAAAANLTAARADVADAQARQSSAQADRRYWSQELDRESKLFAAGAVSRDEYDKERAEASKSDAALRQATEGVRSAEAKVRAAEAELRKSEAGIEAASRKVDQAKSALMAHHAHVQTAKAEAASAHKKIGQAAAGVRQARAGLQGVTAQAGYAEIRAAIDGVVTQRLISPGTLVTPGQAILRVAQISPVRVQANVPEADLTRVRIGSLVAIRHRGGSERPLATRVTSISPAVDPVSRTGIVEALLPNRDRSFLPGQFVNMEIPVGLPGSQITVPTAAIQAGPSPGGAIQASRTDTYVWLARPVAGQAGTYTVERRSVVVGEEQAGQTAIRSGLAVADKVVVEGAAGLSSGQTVTASGMGGPDVATKTLEISITESGFDPASLTLTGPTPHRVTFVRKTDNTCAKQVVFPSLGITRDLPLNVPVTIDLPATAKGELNYACGMNMLKGKVIVQ</sequence>
<dbReference type="Proteomes" id="UP000027982">
    <property type="component" value="Chromosome"/>
</dbReference>
<keyword evidence="3" id="KW-0812">Transmembrane</keyword>
<evidence type="ECO:0000259" key="6">
    <source>
        <dbReference type="Pfam" id="PF25954"/>
    </source>
</evidence>
<dbReference type="Gene3D" id="1.10.287.470">
    <property type="entry name" value="Helix hairpin bin"/>
    <property type="match status" value="1"/>
</dbReference>
<reference evidence="7 8" key="1">
    <citation type="journal article" date="2014" name="PLoS ONE">
        <title>The first complete genome sequence of the class fimbriimonadia in the phylum armatimonadetes.</title>
        <authorList>
            <person name="Hu Z.Y."/>
            <person name="Wang Y.Z."/>
            <person name="Im W.T."/>
            <person name="Wang S.Y."/>
            <person name="Zhao G.P."/>
            <person name="Zheng H.J."/>
            <person name="Quan Z.X."/>
        </authorList>
    </citation>
    <scope>NUCLEOTIDE SEQUENCE [LARGE SCALE GENOMIC DNA]</scope>
    <source>
        <strain evidence="7">Gsoil 348</strain>
    </source>
</reference>
<dbReference type="EMBL" id="CP007139">
    <property type="protein sequence ID" value="AIE83792.1"/>
    <property type="molecule type" value="Genomic_DNA"/>
</dbReference>
<name>A0A068NK06_FIMGI</name>
<dbReference type="NCBIfam" id="TIGR01730">
    <property type="entry name" value="RND_mfp"/>
    <property type="match status" value="1"/>
</dbReference>
<feature type="transmembrane region" description="Helical" evidence="3">
    <location>
        <begin position="141"/>
        <end position="158"/>
    </location>
</feature>
<dbReference type="FunFam" id="2.40.30.170:FF:000010">
    <property type="entry name" value="Efflux RND transporter periplasmic adaptor subunit"/>
    <property type="match status" value="1"/>
</dbReference>
<organism evidence="7 8">
    <name type="scientific">Fimbriimonas ginsengisoli Gsoil 348</name>
    <dbReference type="NCBI Taxonomy" id="661478"/>
    <lineage>
        <taxon>Bacteria</taxon>
        <taxon>Bacillati</taxon>
        <taxon>Armatimonadota</taxon>
        <taxon>Fimbriimonadia</taxon>
        <taxon>Fimbriimonadales</taxon>
        <taxon>Fimbriimonadaceae</taxon>
        <taxon>Fimbriimonas</taxon>
    </lineage>
</organism>
<dbReference type="Gene3D" id="2.40.420.20">
    <property type="match status" value="1"/>
</dbReference>
<dbReference type="SUPFAM" id="SSF111369">
    <property type="entry name" value="HlyD-like secretion proteins"/>
    <property type="match status" value="1"/>
</dbReference>
<dbReference type="Pfam" id="PF13473">
    <property type="entry name" value="Cupredoxin_1"/>
    <property type="match status" value="1"/>
</dbReference>
<dbReference type="STRING" id="661478.OP10G_0424"/>
<dbReference type="AlphaFoldDB" id="A0A068NK06"/>
<feature type="domain" description="CusB-like beta-barrel" evidence="6">
    <location>
        <begin position="534"/>
        <end position="605"/>
    </location>
</feature>
<evidence type="ECO:0000313" key="7">
    <source>
        <dbReference type="EMBL" id="AIE83792.1"/>
    </source>
</evidence>
<protein>
    <submittedName>
        <fullName evidence="7">Secretion protein HlyD family protein</fullName>
    </submittedName>
</protein>
<dbReference type="GO" id="GO:1990281">
    <property type="term" value="C:efflux pump complex"/>
    <property type="evidence" value="ECO:0007669"/>
    <property type="project" value="TreeGrafter"/>
</dbReference>
<dbReference type="SUPFAM" id="SSF49503">
    <property type="entry name" value="Cupredoxins"/>
    <property type="match status" value="1"/>
</dbReference>
<evidence type="ECO:0000259" key="4">
    <source>
        <dbReference type="Pfam" id="PF13115"/>
    </source>
</evidence>
<feature type="coiled-coil region" evidence="2">
    <location>
        <begin position="302"/>
        <end position="364"/>
    </location>
</feature>
<evidence type="ECO:0000256" key="2">
    <source>
        <dbReference type="SAM" id="Coils"/>
    </source>
</evidence>
<keyword evidence="3" id="KW-0472">Membrane</keyword>
<dbReference type="Pfam" id="PF13115">
    <property type="entry name" value="YtkA"/>
    <property type="match status" value="1"/>
</dbReference>
<dbReference type="OrthoDB" id="9816464at2"/>
<proteinExistence type="inferred from homology"/>
<evidence type="ECO:0000313" key="8">
    <source>
        <dbReference type="Proteomes" id="UP000027982"/>
    </source>
</evidence>
<feature type="domain" description="EfeO-type cupredoxin-like" evidence="5">
    <location>
        <begin position="708"/>
        <end position="794"/>
    </location>
</feature>
<dbReference type="Gene3D" id="2.60.40.420">
    <property type="entry name" value="Cupredoxins - blue copper proteins"/>
    <property type="match status" value="1"/>
</dbReference>
<comment type="similarity">
    <text evidence="1">Belongs to the membrane fusion protein (MFP) (TC 8.A.1) family.</text>
</comment>
<evidence type="ECO:0000259" key="5">
    <source>
        <dbReference type="Pfam" id="PF13473"/>
    </source>
</evidence>
<dbReference type="RefSeq" id="WP_025227546.1">
    <property type="nucleotide sequence ID" value="NZ_CP007139.1"/>
</dbReference>
<dbReference type="InterPro" id="IPR058792">
    <property type="entry name" value="Beta-barrel_RND_2"/>
</dbReference>
<dbReference type="Gene3D" id="2.40.50.100">
    <property type="match status" value="1"/>
</dbReference>
<accession>A0A068NK06</accession>
<dbReference type="InterPro" id="IPR006143">
    <property type="entry name" value="RND_pump_MFP"/>
</dbReference>
<dbReference type="Gene3D" id="2.40.30.170">
    <property type="match status" value="1"/>
</dbReference>
<gene>
    <name evidence="7" type="ORF">OP10G_0424</name>
</gene>
<keyword evidence="2" id="KW-0175">Coiled coil</keyword>